<evidence type="ECO:0000256" key="1">
    <source>
        <dbReference type="ARBA" id="ARBA00006484"/>
    </source>
</evidence>
<sequence length="319" mass="34639">MLWFTPAFSVADIPDLAGKVVIVTGGSSGLGLASAVALAAKGAHVIVSCRNEDKGNAAVADIKAKVGVPAATVEFGVMEQSDLASVRRFADWFLAKGLRLDVLMLNAGVGGMALELVDGVETYMLVNHLSHMLLAQLLLPKLKESAPSRIVFVSSTMYLNIIESTVDWQKVFGRQSRATMDMYFQYSYSKLANLQTSNYLAHLLGSDSGVLVNTAHPGLTTTNVWHNKANPLSGTWLYYFFMQAVNMASATSDQAALTQLYVATHPDIEKNKAAGRFYVPTAAESGQTQLAQDRESQKLLWEVSEEHIRRILAEKGVPL</sequence>
<proteinExistence type="inferred from homology"/>
<dbReference type="InterPro" id="IPR002347">
    <property type="entry name" value="SDR_fam"/>
</dbReference>
<dbReference type="PANTHER" id="PTHR24320">
    <property type="entry name" value="RETINOL DEHYDROGENASE"/>
    <property type="match status" value="1"/>
</dbReference>
<gene>
    <name evidence="3" type="ORF">HK105_208774</name>
</gene>
<comment type="caution">
    <text evidence="3">The sequence shown here is derived from an EMBL/GenBank/DDBJ whole genome shotgun (WGS) entry which is preliminary data.</text>
</comment>
<dbReference type="EMBL" id="JADGIZ020000088">
    <property type="protein sequence ID" value="KAL2911771.1"/>
    <property type="molecule type" value="Genomic_DNA"/>
</dbReference>
<protein>
    <submittedName>
        <fullName evidence="3">Uncharacterized protein</fullName>
    </submittedName>
</protein>
<reference evidence="3 4" key="1">
    <citation type="submission" date="2023-09" db="EMBL/GenBank/DDBJ databases">
        <title>Pangenome analysis of Batrachochytrium dendrobatidis and related Chytrids.</title>
        <authorList>
            <person name="Yacoub M.N."/>
            <person name="Stajich J.E."/>
            <person name="James T.Y."/>
        </authorList>
    </citation>
    <scope>NUCLEOTIDE SEQUENCE [LARGE SCALE GENOMIC DNA]</scope>
    <source>
        <strain evidence="3 4">JEL0888</strain>
    </source>
</reference>
<dbReference type="SUPFAM" id="SSF51735">
    <property type="entry name" value="NAD(P)-binding Rossmann-fold domains"/>
    <property type="match status" value="1"/>
</dbReference>
<dbReference type="InterPro" id="IPR036291">
    <property type="entry name" value="NAD(P)-bd_dom_sf"/>
</dbReference>
<organism evidence="3 4">
    <name type="scientific">Polyrhizophydium stewartii</name>
    <dbReference type="NCBI Taxonomy" id="2732419"/>
    <lineage>
        <taxon>Eukaryota</taxon>
        <taxon>Fungi</taxon>
        <taxon>Fungi incertae sedis</taxon>
        <taxon>Chytridiomycota</taxon>
        <taxon>Chytridiomycota incertae sedis</taxon>
        <taxon>Chytridiomycetes</taxon>
        <taxon>Rhizophydiales</taxon>
        <taxon>Rhizophydiales incertae sedis</taxon>
        <taxon>Polyrhizophydium</taxon>
    </lineage>
</organism>
<comment type="similarity">
    <text evidence="1">Belongs to the short-chain dehydrogenases/reductases (SDR) family.</text>
</comment>
<name>A0ABR4MWX5_9FUNG</name>
<dbReference type="Proteomes" id="UP001527925">
    <property type="component" value="Unassembled WGS sequence"/>
</dbReference>
<evidence type="ECO:0000313" key="3">
    <source>
        <dbReference type="EMBL" id="KAL2911771.1"/>
    </source>
</evidence>
<evidence type="ECO:0000313" key="4">
    <source>
        <dbReference type="Proteomes" id="UP001527925"/>
    </source>
</evidence>
<dbReference type="PANTHER" id="PTHR24320:SF148">
    <property type="entry name" value="NAD(P)-BINDING ROSSMANN-FOLD SUPERFAMILY PROTEIN"/>
    <property type="match status" value="1"/>
</dbReference>
<accession>A0ABR4MWX5</accession>
<dbReference type="Pfam" id="PF00106">
    <property type="entry name" value="adh_short"/>
    <property type="match status" value="1"/>
</dbReference>
<evidence type="ECO:0000256" key="2">
    <source>
        <dbReference type="ARBA" id="ARBA00023002"/>
    </source>
</evidence>
<keyword evidence="2" id="KW-0560">Oxidoreductase</keyword>
<keyword evidence="4" id="KW-1185">Reference proteome</keyword>
<dbReference type="Gene3D" id="3.40.50.720">
    <property type="entry name" value="NAD(P)-binding Rossmann-like Domain"/>
    <property type="match status" value="1"/>
</dbReference>
<dbReference type="PRINTS" id="PR00081">
    <property type="entry name" value="GDHRDH"/>
</dbReference>